<accession>L7FLW6</accession>
<dbReference type="KEGG" id="eiv:EIN_214360"/>
<gene>
    <name evidence="1" type="ORF">EIN_214360</name>
</gene>
<proteinExistence type="predicted"/>
<protein>
    <recommendedName>
        <fullName evidence="3">Protein kinase domain-containing protein</fullName>
    </recommendedName>
</protein>
<organism evidence="1 2">
    <name type="scientific">Entamoeba invadens IP1</name>
    <dbReference type="NCBI Taxonomy" id="370355"/>
    <lineage>
        <taxon>Eukaryota</taxon>
        <taxon>Amoebozoa</taxon>
        <taxon>Evosea</taxon>
        <taxon>Archamoebae</taxon>
        <taxon>Mastigamoebida</taxon>
        <taxon>Entamoebidae</taxon>
        <taxon>Entamoeba</taxon>
    </lineage>
</organism>
<evidence type="ECO:0000313" key="1">
    <source>
        <dbReference type="EMBL" id="ELP87658.1"/>
    </source>
</evidence>
<dbReference type="Gene3D" id="3.30.200.20">
    <property type="entry name" value="Phosphorylase Kinase, domain 1"/>
    <property type="match status" value="1"/>
</dbReference>
<dbReference type="EMBL" id="KB206826">
    <property type="protein sequence ID" value="ELP87658.1"/>
    <property type="molecule type" value="Genomic_DNA"/>
</dbReference>
<evidence type="ECO:0000313" key="2">
    <source>
        <dbReference type="Proteomes" id="UP000014680"/>
    </source>
</evidence>
<dbReference type="InterPro" id="IPR053215">
    <property type="entry name" value="TKL_Ser/Thr_kinase"/>
</dbReference>
<feature type="non-terminal residue" evidence="1">
    <location>
        <position position="1"/>
    </location>
</feature>
<dbReference type="VEuPathDB" id="AmoebaDB:EIN_214360"/>
<dbReference type="AlphaFoldDB" id="L7FLW6"/>
<dbReference type="PANTHER" id="PTHR45756:SF1">
    <property type="entry name" value="PROTEIN KINASE DOMAIN CONTAINING PROTEIN"/>
    <property type="match status" value="1"/>
</dbReference>
<dbReference type="GeneID" id="14886642"/>
<dbReference type="PANTHER" id="PTHR45756">
    <property type="entry name" value="PALMITOYLTRANSFERASE"/>
    <property type="match status" value="1"/>
</dbReference>
<keyword evidence="2" id="KW-1185">Reference proteome</keyword>
<sequence>MSYKKTLNLVKACSVLFKGTFRDNIVAIKKMKISGNEDTLNNEFEKEVEMLDKFRMNILSISMEQFLYPIKDIKLNNLLVFSNNPNDKVNAKLTDFESARNVNTMMTNMTSL</sequence>
<dbReference type="SUPFAM" id="SSF56112">
    <property type="entry name" value="Protein kinase-like (PK-like)"/>
    <property type="match status" value="1"/>
</dbReference>
<dbReference type="InterPro" id="IPR011009">
    <property type="entry name" value="Kinase-like_dom_sf"/>
</dbReference>
<evidence type="ECO:0008006" key="3">
    <source>
        <dbReference type="Google" id="ProtNLM"/>
    </source>
</evidence>
<dbReference type="Proteomes" id="UP000014680">
    <property type="component" value="Unassembled WGS sequence"/>
</dbReference>
<dbReference type="RefSeq" id="XP_004254429.1">
    <property type="nucleotide sequence ID" value="XM_004254381.1"/>
</dbReference>
<name>L7FLW6_ENTIV</name>
<reference evidence="1 2" key="1">
    <citation type="submission" date="2012-10" db="EMBL/GenBank/DDBJ databases">
        <authorList>
            <person name="Zafar N."/>
            <person name="Inman J."/>
            <person name="Hall N."/>
            <person name="Lorenzi H."/>
            <person name="Caler E."/>
        </authorList>
    </citation>
    <scope>NUCLEOTIDE SEQUENCE [LARGE SCALE GENOMIC DNA]</scope>
    <source>
        <strain evidence="1 2">IP1</strain>
    </source>
</reference>